<keyword evidence="1" id="KW-0150">Chloroplast</keyword>
<dbReference type="AlphaFoldDB" id="A0A386B0G9"/>
<gene>
    <name evidence="1" type="primary">orf100</name>
</gene>
<organism evidence="1">
    <name type="scientific">Caulerpa verticillata</name>
    <dbReference type="NCBI Taxonomy" id="177082"/>
    <lineage>
        <taxon>Eukaryota</taxon>
        <taxon>Viridiplantae</taxon>
        <taxon>Chlorophyta</taxon>
        <taxon>core chlorophytes</taxon>
        <taxon>Ulvophyceae</taxon>
        <taxon>TCBD clade</taxon>
        <taxon>Bryopsidales</taxon>
        <taxon>Halimedineae</taxon>
        <taxon>Caulerpaceae</taxon>
        <taxon>Caulerpa</taxon>
    </lineage>
</organism>
<dbReference type="RefSeq" id="YP_009519158.1">
    <property type="nucleotide sequence ID" value="NC_039523.1"/>
</dbReference>
<dbReference type="GeneID" id="38279077"/>
<sequence length="100" mass="11423">MSIFNRVSPRETLDIQQGNSTQNIYKKFRYREKYKVLNIIIATEGNLLTLPSNNFISFIFSTLTGEHFDERYFATGEQVQQQILLKLNFSLGGALASGAR</sequence>
<keyword evidence="1" id="KW-0934">Plastid</keyword>
<geneLocation type="chloroplast" evidence="1"/>
<name>A0A386B0G9_9CHLO</name>
<evidence type="ECO:0000313" key="1">
    <source>
        <dbReference type="EMBL" id="AYC65153.1"/>
    </source>
</evidence>
<proteinExistence type="predicted"/>
<protein>
    <submittedName>
        <fullName evidence="1">Uncharacterized protein</fullName>
    </submittedName>
</protein>
<reference evidence="1" key="1">
    <citation type="submission" date="2018-07" db="EMBL/GenBank/DDBJ databases">
        <authorList>
            <person name="Quirk P.G."/>
            <person name="Krulwich T.A."/>
        </authorList>
    </citation>
    <scope>NUCLEOTIDE SEQUENCE</scope>
</reference>
<accession>A0A386B0G9</accession>
<dbReference type="EMBL" id="MH591106">
    <property type="protein sequence ID" value="AYC65153.1"/>
    <property type="molecule type" value="Genomic_DNA"/>
</dbReference>
<reference evidence="1" key="2">
    <citation type="journal article" date="2019" name="Mol. Phylogenet. Evol.">
        <title>Reassessment of the classification of bryopsidales (chlorophyta) based on chloroplast phylogenomic analyses.</title>
        <authorList>
            <person name="Cremen M.C."/>
            <person name="Leliaert F."/>
            <person name="West J."/>
            <person name="Lam D.W."/>
            <person name="Shimada S."/>
            <person name="Lopez-Bautista J.M."/>
            <person name="Verbruggen H."/>
        </authorList>
    </citation>
    <scope>NUCLEOTIDE SEQUENCE</scope>
</reference>